<accession>A0A251PC94</accession>
<dbReference type="Pfam" id="PF20451">
    <property type="entry name" value="Calmod_bind_M"/>
    <property type="match status" value="1"/>
</dbReference>
<gene>
    <name evidence="2" type="ORF">PRUPE_5G223700</name>
</gene>
<dbReference type="STRING" id="3760.A0A251PC94"/>
<dbReference type="InterPro" id="IPR012416">
    <property type="entry name" value="CBP60"/>
</dbReference>
<evidence type="ECO:0000313" key="3">
    <source>
        <dbReference type="Proteomes" id="UP000006882"/>
    </source>
</evidence>
<name>A0A251PC94_PRUPE</name>
<reference evidence="2 3" key="1">
    <citation type="journal article" date="2013" name="Nat. Genet.">
        <title>The high-quality draft genome of peach (Prunus persica) identifies unique patterns of genetic diversity, domestication and genome evolution.</title>
        <authorList>
            <consortium name="International Peach Genome Initiative"/>
            <person name="Verde I."/>
            <person name="Abbott A.G."/>
            <person name="Scalabrin S."/>
            <person name="Jung S."/>
            <person name="Shu S."/>
            <person name="Marroni F."/>
            <person name="Zhebentyayeva T."/>
            <person name="Dettori M.T."/>
            <person name="Grimwood J."/>
            <person name="Cattonaro F."/>
            <person name="Zuccolo A."/>
            <person name="Rossini L."/>
            <person name="Jenkins J."/>
            <person name="Vendramin E."/>
            <person name="Meisel L.A."/>
            <person name="Decroocq V."/>
            <person name="Sosinski B."/>
            <person name="Prochnik S."/>
            <person name="Mitros T."/>
            <person name="Policriti A."/>
            <person name="Cipriani G."/>
            <person name="Dondini L."/>
            <person name="Ficklin S."/>
            <person name="Goodstein D.M."/>
            <person name="Xuan P."/>
            <person name="Del Fabbro C."/>
            <person name="Aramini V."/>
            <person name="Copetti D."/>
            <person name="Gonzalez S."/>
            <person name="Horner D.S."/>
            <person name="Falchi R."/>
            <person name="Lucas S."/>
            <person name="Mica E."/>
            <person name="Maldonado J."/>
            <person name="Lazzari B."/>
            <person name="Bielenberg D."/>
            <person name="Pirona R."/>
            <person name="Miculan M."/>
            <person name="Barakat A."/>
            <person name="Testolin R."/>
            <person name="Stella A."/>
            <person name="Tartarini S."/>
            <person name="Tonutti P."/>
            <person name="Arus P."/>
            <person name="Orellana A."/>
            <person name="Wells C."/>
            <person name="Main D."/>
            <person name="Vizzotto G."/>
            <person name="Silva H."/>
            <person name="Salamini F."/>
            <person name="Schmutz J."/>
            <person name="Morgante M."/>
            <person name="Rokhsar D.S."/>
        </authorList>
    </citation>
    <scope>NUCLEOTIDE SEQUENCE [LARGE SCALE GENOMIC DNA]</scope>
    <source>
        <strain evidence="3">cv. Nemared</strain>
    </source>
</reference>
<organism evidence="2 3">
    <name type="scientific">Prunus persica</name>
    <name type="common">Peach</name>
    <name type="synonym">Amygdalus persica</name>
    <dbReference type="NCBI Taxonomy" id="3760"/>
    <lineage>
        <taxon>Eukaryota</taxon>
        <taxon>Viridiplantae</taxon>
        <taxon>Streptophyta</taxon>
        <taxon>Embryophyta</taxon>
        <taxon>Tracheophyta</taxon>
        <taxon>Spermatophyta</taxon>
        <taxon>Magnoliopsida</taxon>
        <taxon>eudicotyledons</taxon>
        <taxon>Gunneridae</taxon>
        <taxon>Pentapetalae</taxon>
        <taxon>rosids</taxon>
        <taxon>fabids</taxon>
        <taxon>Rosales</taxon>
        <taxon>Rosaceae</taxon>
        <taxon>Amygdaloideae</taxon>
        <taxon>Amygdaleae</taxon>
        <taxon>Prunus</taxon>
    </lineage>
</organism>
<feature type="domain" description="Calmodulin binding protein central" evidence="1">
    <location>
        <begin position="1"/>
        <end position="67"/>
    </location>
</feature>
<protein>
    <recommendedName>
        <fullName evidence="1">Calmodulin binding protein central domain-containing protein</fullName>
    </recommendedName>
</protein>
<dbReference type="Proteomes" id="UP000006882">
    <property type="component" value="Chromosome G5"/>
</dbReference>
<dbReference type="PANTHER" id="PTHR31713">
    <property type="entry name" value="OS02G0177800 PROTEIN"/>
    <property type="match status" value="1"/>
</dbReference>
<dbReference type="InterPro" id="IPR046830">
    <property type="entry name" value="Calmod_bind_M"/>
</dbReference>
<dbReference type="Gramene" id="ONI09206">
    <property type="protein sequence ID" value="ONI09206"/>
    <property type="gene ID" value="PRUPE_5G223700"/>
</dbReference>
<dbReference type="AlphaFoldDB" id="A0A251PC94"/>
<sequence>MLEDEVRRLKKIGKDGAFHKKLASENINTVQDFLKLFVVNRSKLRRILGVGMSEKMWEVTVKHARTCVMGNKMFVHHGAHFELFLIPICEGLSTTYANWNSSEMVDAILNETALLTQGDYVVEQYPNHHTEAMSRSAFDQNGHLGLAAADNHPKSVNVGYLSP</sequence>
<dbReference type="GO" id="GO:0005516">
    <property type="term" value="F:calmodulin binding"/>
    <property type="evidence" value="ECO:0007669"/>
    <property type="project" value="InterPro"/>
</dbReference>
<proteinExistence type="predicted"/>
<dbReference type="PANTHER" id="PTHR31713:SF42">
    <property type="entry name" value="PROTEIN SAR DEFICIENT 1"/>
    <property type="match status" value="1"/>
</dbReference>
<evidence type="ECO:0000259" key="1">
    <source>
        <dbReference type="Pfam" id="PF20451"/>
    </source>
</evidence>
<dbReference type="EMBL" id="CM007655">
    <property type="protein sequence ID" value="ONI09206.1"/>
    <property type="molecule type" value="Genomic_DNA"/>
</dbReference>
<keyword evidence="3" id="KW-1185">Reference proteome</keyword>
<evidence type="ECO:0000313" key="2">
    <source>
        <dbReference type="EMBL" id="ONI09206.1"/>
    </source>
</evidence>